<dbReference type="EMBL" id="CP134879">
    <property type="protein sequence ID" value="WNM25773.1"/>
    <property type="molecule type" value="Genomic_DNA"/>
</dbReference>
<sequence>MLQALTARRRELSERDEGFSLIELIVAMVIIAIILVFLIGAQLSAMRTVSDARKREQATAFANEAMEQMRAIPWAVLAGGLDTNFNSGGSNNATGYTDVAGNKLTVDGQNRTIRTSTHVFSTTDPTVTVDDKWTPIFIDNFGSNVQTRTDPSVAGTTFTVKAYVLEPTVADNSIVSLATVVEWPDTRGSWQQTVMWSEAFRGDACNSAQEAVQPYLTGCEAYYESESSSGTYSSSVDADLVDPVTAVSTRTNLLYPTSNAFYSLFVKSASTSSILESQQVTNTTSYLQYGSSSIDDNDDSTQVGDMGWLNGGTSYELSASNDVASSTPASPTDVVVNSGDVSEAQRTLSGSGALVSFAAMSDKGRSGSIDASMSTPCLTGIPADSGCSVAKLNNNSTSQNGSTYLYMTVNGTPFTLARRLAESSANVDQAWTARFPTAPATTTGLGCAVTTDSGCVSAGASRTSADIAVGVLGSGNWTRIIGGVPDTAQSAAHDGLIRVTGTSGQCTNYTETVLAQRGVSEKTTSPTATRCGTIYVWTGTGASGGYTTFNINASTDLNQHIEPVSWTSGGYTVTAEAGVTVTHASPGGTSSDPNCVLEACTSTIDGGTITILATYTITDGTTTYRVTSNTVLGGMRASATYVEPGNA</sequence>
<dbReference type="InterPro" id="IPR045584">
    <property type="entry name" value="Pilin-like"/>
</dbReference>
<organism evidence="2 3">
    <name type="scientific">Demequina capsici</name>
    <dbReference type="NCBI Taxonomy" id="3075620"/>
    <lineage>
        <taxon>Bacteria</taxon>
        <taxon>Bacillati</taxon>
        <taxon>Actinomycetota</taxon>
        <taxon>Actinomycetes</taxon>
        <taxon>Micrococcales</taxon>
        <taxon>Demequinaceae</taxon>
        <taxon>Demequina</taxon>
    </lineage>
</organism>
<dbReference type="Gene3D" id="3.30.700.10">
    <property type="entry name" value="Glycoprotein, Type 4 Pilin"/>
    <property type="match status" value="1"/>
</dbReference>
<evidence type="ECO:0000256" key="1">
    <source>
        <dbReference type="SAM" id="Phobius"/>
    </source>
</evidence>
<dbReference type="SUPFAM" id="SSF54523">
    <property type="entry name" value="Pili subunits"/>
    <property type="match status" value="1"/>
</dbReference>
<evidence type="ECO:0000313" key="2">
    <source>
        <dbReference type="EMBL" id="WNM25773.1"/>
    </source>
</evidence>
<dbReference type="Proteomes" id="UP001304125">
    <property type="component" value="Chromosome"/>
</dbReference>
<keyword evidence="3" id="KW-1185">Reference proteome</keyword>
<gene>
    <name evidence="2" type="ORF">RN606_06385</name>
</gene>
<dbReference type="NCBIfam" id="TIGR02532">
    <property type="entry name" value="IV_pilin_GFxxxE"/>
    <property type="match status" value="1"/>
</dbReference>
<keyword evidence="1" id="KW-1133">Transmembrane helix</keyword>
<dbReference type="PROSITE" id="PS00409">
    <property type="entry name" value="PROKAR_NTER_METHYL"/>
    <property type="match status" value="1"/>
</dbReference>
<reference evidence="2 3" key="1">
    <citation type="submission" date="2023-09" db="EMBL/GenBank/DDBJ databases">
        <title>Demequina sp. a novel bacteria isolated from Capsicum annuum.</title>
        <authorList>
            <person name="Humaira Z."/>
            <person name="Lee J."/>
            <person name="Cho D."/>
        </authorList>
    </citation>
    <scope>NUCLEOTIDE SEQUENCE [LARGE SCALE GENOMIC DNA]</scope>
    <source>
        <strain evidence="2 3">OYTSA14</strain>
    </source>
</reference>
<accession>A0AA96F8L6</accession>
<dbReference type="AlphaFoldDB" id="A0AA96F8L6"/>
<feature type="transmembrane region" description="Helical" evidence="1">
    <location>
        <begin position="21"/>
        <end position="43"/>
    </location>
</feature>
<proteinExistence type="predicted"/>
<keyword evidence="1" id="KW-0472">Membrane</keyword>
<keyword evidence="1" id="KW-0812">Transmembrane</keyword>
<evidence type="ECO:0000313" key="3">
    <source>
        <dbReference type="Proteomes" id="UP001304125"/>
    </source>
</evidence>
<protein>
    <submittedName>
        <fullName evidence="2">Prepilin-type N-terminal cleavage/methylation domain-containing protein</fullName>
    </submittedName>
</protein>
<name>A0AA96F8L6_9MICO</name>
<dbReference type="InterPro" id="IPR012902">
    <property type="entry name" value="N_methyl_site"/>
</dbReference>
<dbReference type="Pfam" id="PF07963">
    <property type="entry name" value="N_methyl"/>
    <property type="match status" value="1"/>
</dbReference>
<dbReference type="RefSeq" id="WP_313501215.1">
    <property type="nucleotide sequence ID" value="NZ_CP134879.1"/>
</dbReference>